<sequence length="308" mass="33402">MRYFSRDGLTFDLDDSAGDDAADVTDGQEVVVLLHGWPQDRRAWRGITPALAEAGLRVLAPDLRGYSPGARPPRASDYVIGESVADVIALADAVGAQRVHVVGHDWGGALAWTVASRHPDRVASLTVLSTPHPTAMAWAFKHGDQARRSAYMAFFALPFVPAALFRRLTRPFLVRTGLPQDLAQQYADRMAQPGAAQASLNWYRAALPLKHMVAERVRGSKSPARPERVRTAADVVPTTFVWGSRDAALGRAAAERTGVVVRRAAEKAGVDPGAAYRFVEVSAGHWLPEKRPQEVTEAILSRVRSASS</sequence>
<dbReference type="InterPro" id="IPR000073">
    <property type="entry name" value="AB_hydrolase_1"/>
</dbReference>
<dbReference type="Gene3D" id="3.40.50.1820">
    <property type="entry name" value="alpha/beta hydrolase"/>
    <property type="match status" value="1"/>
</dbReference>
<name>A0A176QEG2_9MICO</name>
<dbReference type="InterPro" id="IPR000639">
    <property type="entry name" value="Epox_hydrolase-like"/>
</dbReference>
<dbReference type="PRINTS" id="PR00111">
    <property type="entry name" value="ABHYDROLASE"/>
</dbReference>
<reference evidence="3 4" key="1">
    <citation type="submission" date="2016-01" db="EMBL/GenBank/DDBJ databases">
        <title>Janibacter melonis strain CD11_4 genome sequencing and assembly.</title>
        <authorList>
            <person name="Nair G.R."/>
            <person name="Kaur G."/>
            <person name="Chander A.M."/>
            <person name="Mayilraj S."/>
        </authorList>
    </citation>
    <scope>NUCLEOTIDE SEQUENCE [LARGE SCALE GENOMIC DNA]</scope>
    <source>
        <strain evidence="3 4">CD11-4</strain>
    </source>
</reference>
<feature type="domain" description="AB hydrolase-1" evidence="2">
    <location>
        <begin position="30"/>
        <end position="148"/>
    </location>
</feature>
<protein>
    <recommendedName>
        <fullName evidence="2">AB hydrolase-1 domain-containing protein</fullName>
    </recommendedName>
</protein>
<dbReference type="EMBL" id="LQZG01000002">
    <property type="protein sequence ID" value="OAB88148.1"/>
    <property type="molecule type" value="Genomic_DNA"/>
</dbReference>
<accession>A0A176QEG2</accession>
<dbReference type="SUPFAM" id="SSF53474">
    <property type="entry name" value="alpha/beta-Hydrolases"/>
    <property type="match status" value="1"/>
</dbReference>
<evidence type="ECO:0000256" key="1">
    <source>
        <dbReference type="ARBA" id="ARBA00022801"/>
    </source>
</evidence>
<dbReference type="STRING" id="262209.AWH69_05665"/>
<organism evidence="3 4">
    <name type="scientific">Janibacter melonis</name>
    <dbReference type="NCBI Taxonomy" id="262209"/>
    <lineage>
        <taxon>Bacteria</taxon>
        <taxon>Bacillati</taxon>
        <taxon>Actinomycetota</taxon>
        <taxon>Actinomycetes</taxon>
        <taxon>Micrococcales</taxon>
        <taxon>Intrasporangiaceae</taxon>
        <taxon>Janibacter</taxon>
    </lineage>
</organism>
<keyword evidence="4" id="KW-1185">Reference proteome</keyword>
<keyword evidence="1" id="KW-0378">Hydrolase</keyword>
<proteinExistence type="predicted"/>
<dbReference type="GO" id="GO:0016787">
    <property type="term" value="F:hydrolase activity"/>
    <property type="evidence" value="ECO:0007669"/>
    <property type="project" value="UniProtKB-KW"/>
</dbReference>
<dbReference type="Pfam" id="PF00561">
    <property type="entry name" value="Abhydrolase_1"/>
    <property type="match status" value="1"/>
</dbReference>
<dbReference type="PRINTS" id="PR00412">
    <property type="entry name" value="EPOXHYDRLASE"/>
</dbReference>
<dbReference type="Proteomes" id="UP000076976">
    <property type="component" value="Unassembled WGS sequence"/>
</dbReference>
<evidence type="ECO:0000313" key="3">
    <source>
        <dbReference type="EMBL" id="OAB88148.1"/>
    </source>
</evidence>
<comment type="caution">
    <text evidence="3">The sequence shown here is derived from an EMBL/GenBank/DDBJ whole genome shotgun (WGS) entry which is preliminary data.</text>
</comment>
<dbReference type="InterPro" id="IPR029058">
    <property type="entry name" value="AB_hydrolase_fold"/>
</dbReference>
<dbReference type="AlphaFoldDB" id="A0A176QEG2"/>
<evidence type="ECO:0000259" key="2">
    <source>
        <dbReference type="Pfam" id="PF00561"/>
    </source>
</evidence>
<gene>
    <name evidence="3" type="ORF">AWH69_05665</name>
</gene>
<dbReference type="PANTHER" id="PTHR43329">
    <property type="entry name" value="EPOXIDE HYDROLASE"/>
    <property type="match status" value="1"/>
</dbReference>
<evidence type="ECO:0000313" key="4">
    <source>
        <dbReference type="Proteomes" id="UP000076976"/>
    </source>
</evidence>